<comment type="similarity">
    <text evidence="5">Belongs to the helicase family. DinG subfamily.</text>
</comment>
<evidence type="ECO:0000256" key="3">
    <source>
        <dbReference type="ARBA" id="ARBA00022801"/>
    </source>
</evidence>
<dbReference type="PROSITE" id="PS51193">
    <property type="entry name" value="HELICASE_ATP_BIND_2"/>
    <property type="match status" value="1"/>
</dbReference>
<dbReference type="InterPro" id="IPR014001">
    <property type="entry name" value="Helicase_ATP-bd"/>
</dbReference>
<evidence type="ECO:0000256" key="1">
    <source>
        <dbReference type="ARBA" id="ARBA00001966"/>
    </source>
</evidence>
<keyword evidence="3" id="KW-0378">Hydrolase</keyword>
<keyword evidence="2" id="KW-0547">Nucleotide-binding</keyword>
<dbReference type="InterPro" id="IPR006555">
    <property type="entry name" value="ATP-dep_Helicase_C"/>
</dbReference>
<comment type="catalytic activity">
    <reaction evidence="7">
        <text>ATP + H2O = ADP + phosphate + H(+)</text>
        <dbReference type="Rhea" id="RHEA:13065"/>
        <dbReference type="ChEBI" id="CHEBI:15377"/>
        <dbReference type="ChEBI" id="CHEBI:15378"/>
        <dbReference type="ChEBI" id="CHEBI:30616"/>
        <dbReference type="ChEBI" id="CHEBI:43474"/>
        <dbReference type="ChEBI" id="CHEBI:456216"/>
        <dbReference type="EC" id="5.6.2.3"/>
    </reaction>
</comment>
<dbReference type="PANTHER" id="PTHR11472">
    <property type="entry name" value="DNA REPAIR DEAD HELICASE RAD3/XP-D SUBFAMILY MEMBER"/>
    <property type="match status" value="1"/>
</dbReference>
<dbReference type="EC" id="5.6.2.3" evidence="6"/>
<comment type="caution">
    <text evidence="9">The sequence shown here is derived from an EMBL/GenBank/DDBJ whole genome shotgun (WGS) entry which is preliminary data.</text>
</comment>
<dbReference type="GO" id="GO:0006281">
    <property type="term" value="P:DNA repair"/>
    <property type="evidence" value="ECO:0007669"/>
    <property type="project" value="TreeGrafter"/>
</dbReference>
<comment type="cofactor">
    <cofactor evidence="1">
        <name>[4Fe-4S] cluster</name>
        <dbReference type="ChEBI" id="CHEBI:49883"/>
    </cofactor>
</comment>
<dbReference type="GO" id="GO:0005524">
    <property type="term" value="F:ATP binding"/>
    <property type="evidence" value="ECO:0007669"/>
    <property type="project" value="UniProtKB-KW"/>
</dbReference>
<gene>
    <name evidence="9" type="ORF">CAL65_03680</name>
</gene>
<dbReference type="SUPFAM" id="SSF52540">
    <property type="entry name" value="P-loop containing nucleoside triphosphate hydrolases"/>
    <property type="match status" value="2"/>
</dbReference>
<evidence type="ECO:0000313" key="10">
    <source>
        <dbReference type="Proteomes" id="UP000256763"/>
    </source>
</evidence>
<dbReference type="InterPro" id="IPR014013">
    <property type="entry name" value="Helic_SF1/SF2_ATP-bd_DinG/Rad3"/>
</dbReference>
<dbReference type="InterPro" id="IPR011545">
    <property type="entry name" value="DEAD/DEAH_box_helicase_dom"/>
</dbReference>
<keyword evidence="9" id="KW-0347">Helicase</keyword>
<reference evidence="10" key="1">
    <citation type="submission" date="2017-05" db="EMBL/GenBank/DDBJ databases">
        <authorList>
            <person name="Sharma S."/>
            <person name="Sidhu C."/>
            <person name="Pinnaka A.K."/>
        </authorList>
    </citation>
    <scope>NUCLEOTIDE SEQUENCE [LARGE SCALE GENOMIC DNA]</scope>
    <source>
        <strain evidence="10">AK93</strain>
    </source>
</reference>
<keyword evidence="10" id="KW-1185">Reference proteome</keyword>
<feature type="domain" description="Helicase ATP-binding" evidence="8">
    <location>
        <begin position="13"/>
        <end position="275"/>
    </location>
</feature>
<organism evidence="9 10">
    <name type="scientific">Alkalilimnicola ehrlichii</name>
    <dbReference type="NCBI Taxonomy" id="351052"/>
    <lineage>
        <taxon>Bacteria</taxon>
        <taxon>Pseudomonadati</taxon>
        <taxon>Pseudomonadota</taxon>
        <taxon>Gammaproteobacteria</taxon>
        <taxon>Chromatiales</taxon>
        <taxon>Ectothiorhodospiraceae</taxon>
        <taxon>Alkalilimnicola</taxon>
    </lineage>
</organism>
<keyword evidence="4" id="KW-0067">ATP-binding</keyword>
<evidence type="ECO:0000256" key="7">
    <source>
        <dbReference type="ARBA" id="ARBA00048954"/>
    </source>
</evidence>
<accession>A0A3E0X0P7</accession>
<dbReference type="InterPro" id="IPR045028">
    <property type="entry name" value="DinG/Rad3-like"/>
</dbReference>
<dbReference type="PANTHER" id="PTHR11472:SF34">
    <property type="entry name" value="REGULATOR OF TELOMERE ELONGATION HELICASE 1"/>
    <property type="match status" value="1"/>
</dbReference>
<evidence type="ECO:0000256" key="6">
    <source>
        <dbReference type="ARBA" id="ARBA00044969"/>
    </source>
</evidence>
<dbReference type="InterPro" id="IPR027417">
    <property type="entry name" value="P-loop_NTPase"/>
</dbReference>
<dbReference type="SMART" id="SM00491">
    <property type="entry name" value="HELICc2"/>
    <property type="match status" value="1"/>
</dbReference>
<dbReference type="AlphaFoldDB" id="A0A3E0X0P7"/>
<dbReference type="GO" id="GO:0043139">
    <property type="term" value="F:5'-3' DNA helicase activity"/>
    <property type="evidence" value="ECO:0007669"/>
    <property type="project" value="UniProtKB-EC"/>
</dbReference>
<dbReference type="RefSeq" id="WP_116347463.1">
    <property type="nucleotide sequence ID" value="NZ_NFZW01000002.1"/>
</dbReference>
<dbReference type="GO" id="GO:0003676">
    <property type="term" value="F:nucleic acid binding"/>
    <property type="evidence" value="ECO:0007669"/>
    <property type="project" value="InterPro"/>
</dbReference>
<name>A0A3E0X0P7_9GAMM</name>
<dbReference type="Proteomes" id="UP000256763">
    <property type="component" value="Unassembled WGS sequence"/>
</dbReference>
<dbReference type="Pfam" id="PF00270">
    <property type="entry name" value="DEAD"/>
    <property type="match status" value="1"/>
</dbReference>
<dbReference type="GO" id="GO:0016818">
    <property type="term" value="F:hydrolase activity, acting on acid anhydrides, in phosphorus-containing anhydrides"/>
    <property type="evidence" value="ECO:0007669"/>
    <property type="project" value="InterPro"/>
</dbReference>
<dbReference type="EMBL" id="NFZW01000002">
    <property type="protein sequence ID" value="RFA39004.1"/>
    <property type="molecule type" value="Genomic_DNA"/>
</dbReference>
<evidence type="ECO:0000313" key="9">
    <source>
        <dbReference type="EMBL" id="RFA39004.1"/>
    </source>
</evidence>
<evidence type="ECO:0000256" key="5">
    <source>
        <dbReference type="ARBA" id="ARBA00038058"/>
    </source>
</evidence>
<sequence>MSGLAAVFAADGPIARHVGGFEPRAEQLAMAEAVADACADQAVLLAEAGTGTGKTFAYLVPALLAGGKIIVSTGTKTLQDQLFEKDLPLVRDALELPLRASLLKGRSNYLCLYRYEQTMDEGRLDSPVQAEQLHGLRHWASLTRSGDLGEAPVPVLEEGLRSRITSTADNCLGQECPAYADCFLMEARRRAQEADVVVVNHHLLLADWALKESGFGEVLPGADVYILDEAHQLPEVAGQFFGLSLSSRQLLELGRDTLTEYQREAGDVPALPAVVERYTRAVLEVRLALGSGARRSAWSDVAERPAIAAAVDGLQRWLGELVALLEPMAVRGRGLEAVYRRAEALRAALQGFLQPEGQEAVQWFESFSQSFILRSTPVDVAEPFRRQMARHPAAWILTSATLSVGEDFSHFSHRVGLEEPRTLRVESPFDYERNTLLYVPQGLPAPTSEAYLAAFLRETEAILGLSQGRAFILFTSHRALREAAIYFQGRLPYPLLVQGEAGQAELLARFREAGNAVLLGTASFWEGVDVRGEALSCVIIDRLPFAAPNDPVLQAKIAALEAAEVNPFMEYQLPLAVISLRQGVGRLIRDGADRGVLVIADNRILTKFYGSVFRRSLPPMPLTREREQVAQFYAGLSVVDAIGGEC</sequence>
<evidence type="ECO:0000256" key="2">
    <source>
        <dbReference type="ARBA" id="ARBA00022741"/>
    </source>
</evidence>
<evidence type="ECO:0000256" key="4">
    <source>
        <dbReference type="ARBA" id="ARBA00022840"/>
    </source>
</evidence>
<dbReference type="SMART" id="SM00487">
    <property type="entry name" value="DEXDc"/>
    <property type="match status" value="1"/>
</dbReference>
<proteinExistence type="inferred from homology"/>
<dbReference type="Gene3D" id="3.40.50.300">
    <property type="entry name" value="P-loop containing nucleotide triphosphate hydrolases"/>
    <property type="match status" value="2"/>
</dbReference>
<dbReference type="Pfam" id="PF13307">
    <property type="entry name" value="Helicase_C_2"/>
    <property type="match status" value="1"/>
</dbReference>
<protein>
    <recommendedName>
        <fullName evidence="6">DNA 5'-3' helicase</fullName>
        <ecNumber evidence="6">5.6.2.3</ecNumber>
    </recommendedName>
</protein>
<evidence type="ECO:0000259" key="8">
    <source>
        <dbReference type="PROSITE" id="PS51193"/>
    </source>
</evidence>